<evidence type="ECO:0000256" key="1">
    <source>
        <dbReference type="SAM" id="Coils"/>
    </source>
</evidence>
<dbReference type="Pfam" id="PF00612">
    <property type="entry name" value="IQ"/>
    <property type="match status" value="1"/>
</dbReference>
<gene>
    <name evidence="3" type="ORF">B296_00004124</name>
</gene>
<keyword evidence="2" id="KW-1133">Transmembrane helix</keyword>
<feature type="transmembrane region" description="Helical" evidence="2">
    <location>
        <begin position="73"/>
        <end position="91"/>
    </location>
</feature>
<feature type="coiled-coil region" evidence="1">
    <location>
        <begin position="96"/>
        <end position="123"/>
    </location>
</feature>
<dbReference type="InterPro" id="IPR000048">
    <property type="entry name" value="IQ_motif_EF-hand-BS"/>
</dbReference>
<name>A0A427BC01_ENSVE</name>
<evidence type="ECO:0000313" key="3">
    <source>
        <dbReference type="EMBL" id="RRT85953.1"/>
    </source>
</evidence>
<keyword evidence="1" id="KW-0175">Coiled coil</keyword>
<keyword evidence="2" id="KW-0812">Transmembrane</keyword>
<keyword evidence="2" id="KW-0472">Membrane</keyword>
<dbReference type="Gene3D" id="1.20.5.190">
    <property type="match status" value="1"/>
</dbReference>
<dbReference type="SMART" id="SM00015">
    <property type="entry name" value="IQ"/>
    <property type="match status" value="2"/>
</dbReference>
<organism evidence="3 4">
    <name type="scientific">Ensete ventricosum</name>
    <name type="common">Abyssinian banana</name>
    <name type="synonym">Musa ensete</name>
    <dbReference type="NCBI Taxonomy" id="4639"/>
    <lineage>
        <taxon>Eukaryota</taxon>
        <taxon>Viridiplantae</taxon>
        <taxon>Streptophyta</taxon>
        <taxon>Embryophyta</taxon>
        <taxon>Tracheophyta</taxon>
        <taxon>Spermatophyta</taxon>
        <taxon>Magnoliopsida</taxon>
        <taxon>Liliopsida</taxon>
        <taxon>Zingiberales</taxon>
        <taxon>Musaceae</taxon>
        <taxon>Ensete</taxon>
    </lineage>
</organism>
<comment type="caution">
    <text evidence="3">The sequence shown here is derived from an EMBL/GenBank/DDBJ whole genome shotgun (WGS) entry which is preliminary data.</text>
</comment>
<accession>A0A427BC01</accession>
<sequence>MSGISFLLFLGCSSRRMFASKRRIAAVVSIQKHVRRWLLQRTFLQVCSAVVVIQSSIRSSIDQQRYMSIKEHRAVVLIQVFFLIMLILYLIKDFDISFAANEAGALREAKSKLEKRLEDLSWRLALEKKLRSADLDMAKSATAIECNKNEILRNQLNSTVKEMEAIKISLNAMTELKKENLNLQYADTYPSTKEVGRVRGSGGKRNTRMHSRYATLTRRLHM</sequence>
<proteinExistence type="predicted"/>
<protein>
    <submittedName>
        <fullName evidence="3">Uncharacterized protein</fullName>
    </submittedName>
</protein>
<dbReference type="AlphaFoldDB" id="A0A427BC01"/>
<evidence type="ECO:0000256" key="2">
    <source>
        <dbReference type="SAM" id="Phobius"/>
    </source>
</evidence>
<dbReference type="EMBL" id="AMZH03000036">
    <property type="protein sequence ID" value="RRT85953.1"/>
    <property type="molecule type" value="Genomic_DNA"/>
</dbReference>
<reference evidence="3 4" key="1">
    <citation type="journal article" date="2014" name="Agronomy (Basel)">
        <title>A Draft Genome Sequence for Ensete ventricosum, the Drought-Tolerant Tree Against Hunger.</title>
        <authorList>
            <person name="Harrison J."/>
            <person name="Moore K.A."/>
            <person name="Paszkiewicz K."/>
            <person name="Jones T."/>
            <person name="Grant M."/>
            <person name="Ambacheew D."/>
            <person name="Muzemil S."/>
            <person name="Studholme D.J."/>
        </authorList>
    </citation>
    <scope>NUCLEOTIDE SEQUENCE [LARGE SCALE GENOMIC DNA]</scope>
</reference>
<evidence type="ECO:0000313" key="4">
    <source>
        <dbReference type="Proteomes" id="UP000287651"/>
    </source>
</evidence>
<dbReference type="Proteomes" id="UP000287651">
    <property type="component" value="Unassembled WGS sequence"/>
</dbReference>